<proteinExistence type="predicted"/>
<organism evidence="2 3">
    <name type="scientific">Pelagibaculum spongiae</name>
    <dbReference type="NCBI Taxonomy" id="2080658"/>
    <lineage>
        <taxon>Bacteria</taxon>
        <taxon>Pseudomonadati</taxon>
        <taxon>Pseudomonadota</taxon>
        <taxon>Gammaproteobacteria</taxon>
        <taxon>Oceanospirillales</taxon>
        <taxon>Pelagibaculum</taxon>
    </lineage>
</organism>
<comment type="caution">
    <text evidence="2">The sequence shown here is derived from an EMBL/GenBank/DDBJ whole genome shotgun (WGS) entry which is preliminary data.</text>
</comment>
<evidence type="ECO:0000313" key="2">
    <source>
        <dbReference type="EMBL" id="PVZ72403.1"/>
    </source>
</evidence>
<dbReference type="AlphaFoldDB" id="A0A2V1H1K0"/>
<evidence type="ECO:0000256" key="1">
    <source>
        <dbReference type="SAM" id="SignalP"/>
    </source>
</evidence>
<sequence>MKTVIISILLLYLTPFSALASDCKPVVIEGQQLIGNSSTDNSYRIEIKFFLNSCDFYQAYAEDSAQGATTEPGSTTAHGGSWIVIFKGDGSTTNTTTSITPSSQYISAETSRYYLTRDQFLKFIEQF</sequence>
<evidence type="ECO:0000313" key="3">
    <source>
        <dbReference type="Proteomes" id="UP000244906"/>
    </source>
</evidence>
<dbReference type="Proteomes" id="UP000244906">
    <property type="component" value="Unassembled WGS sequence"/>
</dbReference>
<dbReference type="EMBL" id="QDDL01000001">
    <property type="protein sequence ID" value="PVZ72403.1"/>
    <property type="molecule type" value="Genomic_DNA"/>
</dbReference>
<keyword evidence="1" id="KW-0732">Signal</keyword>
<reference evidence="2 3" key="1">
    <citation type="submission" date="2018-04" db="EMBL/GenBank/DDBJ databases">
        <title>Thalassorhabdus spongiae gen. nov., sp. nov., isolated from a marine sponge in South-West Iceland.</title>
        <authorList>
            <person name="Knobloch S."/>
            <person name="Daussin A."/>
            <person name="Johannsson R."/>
            <person name="Marteinsson V.T."/>
        </authorList>
    </citation>
    <scope>NUCLEOTIDE SEQUENCE [LARGE SCALE GENOMIC DNA]</scope>
    <source>
        <strain evidence="2 3">Hp12</strain>
    </source>
</reference>
<feature type="chain" id="PRO_5016145111" evidence="1">
    <location>
        <begin position="21"/>
        <end position="127"/>
    </location>
</feature>
<feature type="signal peptide" evidence="1">
    <location>
        <begin position="1"/>
        <end position="20"/>
    </location>
</feature>
<accession>A0A2V1H1K0</accession>
<protein>
    <submittedName>
        <fullName evidence="2">Uncharacterized protein</fullName>
    </submittedName>
</protein>
<name>A0A2V1H1K0_9GAMM</name>
<keyword evidence="3" id="KW-1185">Reference proteome</keyword>
<gene>
    <name evidence="2" type="ORF">DC094_05195</name>
</gene>
<dbReference type="RefSeq" id="WP_116685989.1">
    <property type="nucleotide sequence ID" value="NZ_CAWNYD010000001.1"/>
</dbReference>